<dbReference type="SUPFAM" id="SSF56645">
    <property type="entry name" value="Acyl-CoA dehydrogenase NM domain-like"/>
    <property type="match status" value="1"/>
</dbReference>
<organism evidence="9 10">
    <name type="scientific">Algoriphagus taiwanensis</name>
    <dbReference type="NCBI Taxonomy" id="1445656"/>
    <lineage>
        <taxon>Bacteria</taxon>
        <taxon>Pseudomonadati</taxon>
        <taxon>Bacteroidota</taxon>
        <taxon>Cytophagia</taxon>
        <taxon>Cytophagales</taxon>
        <taxon>Cyclobacteriaceae</taxon>
        <taxon>Algoriphagus</taxon>
    </lineage>
</organism>
<evidence type="ECO:0000259" key="6">
    <source>
        <dbReference type="Pfam" id="PF00441"/>
    </source>
</evidence>
<comment type="similarity">
    <text evidence="2 5">Belongs to the acyl-CoA dehydrogenase family.</text>
</comment>
<name>A0ABQ6Q2P4_9BACT</name>
<evidence type="ECO:0000259" key="8">
    <source>
        <dbReference type="Pfam" id="PF02771"/>
    </source>
</evidence>
<proteinExistence type="inferred from homology"/>
<dbReference type="InterPro" id="IPR013786">
    <property type="entry name" value="AcylCoA_DH/ox_N"/>
</dbReference>
<dbReference type="PROSITE" id="PS00072">
    <property type="entry name" value="ACYL_COA_DH_1"/>
    <property type="match status" value="1"/>
</dbReference>
<dbReference type="Pfam" id="PF02770">
    <property type="entry name" value="Acyl-CoA_dh_M"/>
    <property type="match status" value="1"/>
</dbReference>
<feature type="domain" description="Acyl-CoA dehydrogenase/oxidase N-terminal" evidence="8">
    <location>
        <begin position="49"/>
        <end position="163"/>
    </location>
</feature>
<dbReference type="PANTHER" id="PTHR43884:SF12">
    <property type="entry name" value="ISOVALERYL-COA DEHYDROGENASE, MITOCHONDRIAL-RELATED"/>
    <property type="match status" value="1"/>
</dbReference>
<dbReference type="InterPro" id="IPR006091">
    <property type="entry name" value="Acyl-CoA_Oxase/DH_mid-dom"/>
</dbReference>
<dbReference type="InterPro" id="IPR036250">
    <property type="entry name" value="AcylCo_DH-like_C"/>
</dbReference>
<dbReference type="InterPro" id="IPR006089">
    <property type="entry name" value="Acyl-CoA_DH_CS"/>
</dbReference>
<dbReference type="PANTHER" id="PTHR43884">
    <property type="entry name" value="ACYL-COA DEHYDROGENASE"/>
    <property type="match status" value="1"/>
</dbReference>
<dbReference type="Pfam" id="PF00441">
    <property type="entry name" value="Acyl-CoA_dh_1"/>
    <property type="match status" value="1"/>
</dbReference>
<sequence>MLWLHFGVISANSWQLSEERQVCLLTKILFLKTEKLNPNMFGLHRSLFTEEHDLFRQSVRDFIAREIVPNNSQWEKDKMVSRESWLKFGENGFLGMQAPEELGGLNIQDFRYNAILIEEIGLSGCSGPAIGYPLHSDIVMPYILHYATEEAKKKYIPKMVTGEFIGAVAMTEPGAGSDLQGMRSTAEDKGDHYLLNGSKTFITNGYLSDVVVVAAKTDPSKGAKGISLFLVDRDMKGFSKGVPFEKVGLHAQDTCELFFEDVKIPKENLLGKVGDGFKYLMTELAQERLVVALSAVALGEFMLMSTLDYVKQRRAFGKPISDFQNTRFKLAEMTAALEQGRIYCDYLVQLHNEGKLDSAMASAAKYNMTELQCKVADECVQLHGGYGYMWEYPVARGWADARVQRIYAGTNEIMKELIARKILK</sequence>
<dbReference type="EMBL" id="BTPE01000009">
    <property type="protein sequence ID" value="GMQ34401.1"/>
    <property type="molecule type" value="Genomic_DNA"/>
</dbReference>
<feature type="domain" description="Acyl-CoA dehydrogenase/oxidase C-terminal" evidence="6">
    <location>
        <begin position="274"/>
        <end position="423"/>
    </location>
</feature>
<accession>A0ABQ6Q2P4</accession>
<evidence type="ECO:0000256" key="5">
    <source>
        <dbReference type="RuleBase" id="RU362125"/>
    </source>
</evidence>
<evidence type="ECO:0000256" key="3">
    <source>
        <dbReference type="ARBA" id="ARBA00022630"/>
    </source>
</evidence>
<evidence type="ECO:0000256" key="4">
    <source>
        <dbReference type="ARBA" id="ARBA00022827"/>
    </source>
</evidence>
<evidence type="ECO:0000313" key="10">
    <source>
        <dbReference type="Proteomes" id="UP001307705"/>
    </source>
</evidence>
<dbReference type="InterPro" id="IPR046373">
    <property type="entry name" value="Acyl-CoA_Oxase/DH_mid-dom_sf"/>
</dbReference>
<dbReference type="InterPro" id="IPR037069">
    <property type="entry name" value="AcylCoA_DH/ox_N_sf"/>
</dbReference>
<reference evidence="9 10" key="1">
    <citation type="submission" date="2023-08" db="EMBL/GenBank/DDBJ databases">
        <title>Draft genome sequence of Algoriphagus taiwanensis.</title>
        <authorList>
            <person name="Takatani N."/>
            <person name="Hosokawa M."/>
            <person name="Sawabe T."/>
        </authorList>
    </citation>
    <scope>NUCLEOTIDE SEQUENCE [LARGE SCALE GENOMIC DNA]</scope>
    <source>
        <strain evidence="9 10">JCM 19755</strain>
    </source>
</reference>
<keyword evidence="3 5" id="KW-0285">Flavoprotein</keyword>
<evidence type="ECO:0000256" key="1">
    <source>
        <dbReference type="ARBA" id="ARBA00001974"/>
    </source>
</evidence>
<dbReference type="SUPFAM" id="SSF47203">
    <property type="entry name" value="Acyl-CoA dehydrogenase C-terminal domain-like"/>
    <property type="match status" value="1"/>
</dbReference>
<comment type="cofactor">
    <cofactor evidence="1 5">
        <name>FAD</name>
        <dbReference type="ChEBI" id="CHEBI:57692"/>
    </cofactor>
</comment>
<dbReference type="Pfam" id="PF02771">
    <property type="entry name" value="Acyl-CoA_dh_N"/>
    <property type="match status" value="1"/>
</dbReference>
<comment type="caution">
    <text evidence="9">The sequence shown here is derived from an EMBL/GenBank/DDBJ whole genome shotgun (WGS) entry which is preliminary data.</text>
</comment>
<evidence type="ECO:0000259" key="7">
    <source>
        <dbReference type="Pfam" id="PF02770"/>
    </source>
</evidence>
<dbReference type="Gene3D" id="2.40.110.10">
    <property type="entry name" value="Butyryl-CoA Dehydrogenase, subunit A, domain 2"/>
    <property type="match status" value="1"/>
</dbReference>
<dbReference type="Gene3D" id="1.10.540.10">
    <property type="entry name" value="Acyl-CoA dehydrogenase/oxidase, N-terminal domain"/>
    <property type="match status" value="1"/>
</dbReference>
<evidence type="ECO:0000313" key="9">
    <source>
        <dbReference type="EMBL" id="GMQ34401.1"/>
    </source>
</evidence>
<evidence type="ECO:0000256" key="2">
    <source>
        <dbReference type="ARBA" id="ARBA00009347"/>
    </source>
</evidence>
<dbReference type="PROSITE" id="PS00073">
    <property type="entry name" value="ACYL_COA_DH_2"/>
    <property type="match status" value="1"/>
</dbReference>
<gene>
    <name evidence="9" type="ORF">Ataiwa_26730</name>
</gene>
<keyword evidence="5" id="KW-0560">Oxidoreductase</keyword>
<keyword evidence="10" id="KW-1185">Reference proteome</keyword>
<keyword evidence="4 5" id="KW-0274">FAD</keyword>
<dbReference type="InterPro" id="IPR009100">
    <property type="entry name" value="AcylCoA_DH/oxidase_NM_dom_sf"/>
</dbReference>
<feature type="domain" description="Acyl-CoA oxidase/dehydrogenase middle" evidence="7">
    <location>
        <begin position="167"/>
        <end position="262"/>
    </location>
</feature>
<dbReference type="Proteomes" id="UP001307705">
    <property type="component" value="Unassembled WGS sequence"/>
</dbReference>
<dbReference type="InterPro" id="IPR009075">
    <property type="entry name" value="AcylCo_DH/oxidase_C"/>
</dbReference>
<protein>
    <submittedName>
        <fullName evidence="9">Acyl-CoA dehydrogenase family protein</fullName>
    </submittedName>
</protein>
<dbReference type="Gene3D" id="1.20.140.10">
    <property type="entry name" value="Butyryl-CoA Dehydrogenase, subunit A, domain 3"/>
    <property type="match status" value="1"/>
</dbReference>